<dbReference type="Gene3D" id="3.40.50.720">
    <property type="entry name" value="NAD(P)-binding Rossmann-like Domain"/>
    <property type="match status" value="1"/>
</dbReference>
<feature type="domain" description="Glutamate/phenylalanine/leucine/valine/L-tryptophan dehydrogenase C-terminal" evidence="1">
    <location>
        <begin position="1"/>
        <end position="124"/>
    </location>
</feature>
<dbReference type="Proteomes" id="UP000769766">
    <property type="component" value="Unassembled WGS sequence"/>
</dbReference>
<sequence>HVPCDVFSPCALGGILNDDTIPQLRCKIVAGSANNQLLEERDGIALSKRGILYAPDYVINSGGLINVADELEGYNRSRAMKTASKIYDSVARVIAISKRDRIPTHVAADRMAEERIRMIKEIKKIYHSHPGHP</sequence>
<organism evidence="2 3">
    <name type="scientific">Tectimicrobiota bacterium</name>
    <dbReference type="NCBI Taxonomy" id="2528274"/>
    <lineage>
        <taxon>Bacteria</taxon>
        <taxon>Pseudomonadati</taxon>
        <taxon>Nitrospinota/Tectimicrobiota group</taxon>
        <taxon>Candidatus Tectimicrobiota</taxon>
    </lineage>
</organism>
<feature type="non-terminal residue" evidence="2">
    <location>
        <position position="1"/>
    </location>
</feature>
<reference evidence="2" key="1">
    <citation type="submission" date="2020-07" db="EMBL/GenBank/DDBJ databases">
        <title>Huge and variable diversity of episymbiotic CPR bacteria and DPANN archaea in groundwater ecosystems.</title>
        <authorList>
            <person name="He C.Y."/>
            <person name="Keren R."/>
            <person name="Whittaker M."/>
            <person name="Farag I.F."/>
            <person name="Doudna J."/>
            <person name="Cate J.H.D."/>
            <person name="Banfield J.F."/>
        </authorList>
    </citation>
    <scope>NUCLEOTIDE SEQUENCE</scope>
    <source>
        <strain evidence="2">NC_groundwater_672_Ag_B-0.1um_62_36</strain>
    </source>
</reference>
<dbReference type="PANTHER" id="PTHR42722">
    <property type="entry name" value="LEUCINE DEHYDROGENASE"/>
    <property type="match status" value="1"/>
</dbReference>
<proteinExistence type="predicted"/>
<dbReference type="InterPro" id="IPR036291">
    <property type="entry name" value="NAD(P)-bd_dom_sf"/>
</dbReference>
<protein>
    <submittedName>
        <fullName evidence="2">Leucine dehydrogenase</fullName>
    </submittedName>
</protein>
<dbReference type="Pfam" id="PF00208">
    <property type="entry name" value="ELFV_dehydrog"/>
    <property type="match status" value="1"/>
</dbReference>
<dbReference type="GO" id="GO:0016639">
    <property type="term" value="F:oxidoreductase activity, acting on the CH-NH2 group of donors, NAD or NADP as acceptor"/>
    <property type="evidence" value="ECO:0007669"/>
    <property type="project" value="InterPro"/>
</dbReference>
<comment type="caution">
    <text evidence="2">The sequence shown here is derived from an EMBL/GenBank/DDBJ whole genome shotgun (WGS) entry which is preliminary data.</text>
</comment>
<dbReference type="CDD" id="cd01075">
    <property type="entry name" value="NAD_bind_Leu_Phe_Val_DH"/>
    <property type="match status" value="1"/>
</dbReference>
<accession>A0A932CQU1</accession>
<dbReference type="EMBL" id="JACPRF010000367">
    <property type="protein sequence ID" value="MBI2877591.1"/>
    <property type="molecule type" value="Genomic_DNA"/>
</dbReference>
<dbReference type="InterPro" id="IPR016211">
    <property type="entry name" value="Glu/Phe/Leu/Val/Trp_DH_bac/arc"/>
</dbReference>
<evidence type="ECO:0000313" key="3">
    <source>
        <dbReference type="Proteomes" id="UP000769766"/>
    </source>
</evidence>
<evidence type="ECO:0000313" key="2">
    <source>
        <dbReference type="EMBL" id="MBI2877591.1"/>
    </source>
</evidence>
<dbReference type="GO" id="GO:0006520">
    <property type="term" value="P:amino acid metabolic process"/>
    <property type="evidence" value="ECO:0007669"/>
    <property type="project" value="InterPro"/>
</dbReference>
<gene>
    <name evidence="2" type="ORF">HYY20_11990</name>
</gene>
<dbReference type="InterPro" id="IPR006096">
    <property type="entry name" value="Glu/Leu/Phe/Val/Trp_DH_C"/>
</dbReference>
<name>A0A932CQU1_UNCTE</name>
<dbReference type="SUPFAM" id="SSF51735">
    <property type="entry name" value="NAD(P)-binding Rossmann-fold domains"/>
    <property type="match status" value="1"/>
</dbReference>
<dbReference type="AlphaFoldDB" id="A0A932CQU1"/>
<evidence type="ECO:0000259" key="1">
    <source>
        <dbReference type="SMART" id="SM00839"/>
    </source>
</evidence>
<dbReference type="PANTHER" id="PTHR42722:SF1">
    <property type="entry name" value="VALINE DEHYDROGENASE"/>
    <property type="match status" value="1"/>
</dbReference>
<dbReference type="SMART" id="SM00839">
    <property type="entry name" value="ELFV_dehydrog"/>
    <property type="match status" value="1"/>
</dbReference>